<evidence type="ECO:0008006" key="3">
    <source>
        <dbReference type="Google" id="ProtNLM"/>
    </source>
</evidence>
<gene>
    <name evidence="1" type="ORF">QBC33DRAFT_559077</name>
</gene>
<sequence>MSLPGHKSQSTSQLNLVHLPAELFAAAASHLPNRDIKNLRLTCKILRERATLGLDRVFLSANPRNVEVFHAIADHETLRKGIIEIIWDDSQLVHNIERENDAVHRLMESPSPEACPGWFARACQQNIDYLASRKESDVDRPDHVARTEQIGAQLPLDVSWDYYQQLLLQQEDVLASGADIYALRYGLDRFPSLRRITITPAAHGFLFTPLYETPMIRAFPYGFNYPTPRGWPTPDFGEVPYEAPPRDDETEKSKWRGFCIVTRKLEKQNHHISELILDVNQLNTGLNCHVFDQPCEEYDNLVVLLRRPGFHRIDFALLADGQEWEDWSSFLSGYLKLALGEAKDLQHVSLRTQVDVNQFYEATLSGTSESTENFIPLRTIFPIDRWQKLRHFGLSNFLVRQDNLLSLLAALPTSLRSIKLSFLTFLGDGGNYRDLLADMRNALGWRDRPANERPRVTILVGTQNTASTRALCMDGEVNEFL</sequence>
<protein>
    <recommendedName>
        <fullName evidence="3">F-box domain-containing protein</fullName>
    </recommendedName>
</protein>
<dbReference type="SUPFAM" id="SSF81383">
    <property type="entry name" value="F-box domain"/>
    <property type="match status" value="1"/>
</dbReference>
<keyword evidence="2" id="KW-1185">Reference proteome</keyword>
<dbReference type="EMBL" id="MU839008">
    <property type="protein sequence ID" value="KAK1767593.1"/>
    <property type="molecule type" value="Genomic_DNA"/>
</dbReference>
<reference evidence="1" key="1">
    <citation type="submission" date="2023-06" db="EMBL/GenBank/DDBJ databases">
        <title>Genome-scale phylogeny and comparative genomics of the fungal order Sordariales.</title>
        <authorList>
            <consortium name="Lawrence Berkeley National Laboratory"/>
            <person name="Hensen N."/>
            <person name="Bonometti L."/>
            <person name="Westerberg I."/>
            <person name="Brannstrom I.O."/>
            <person name="Guillou S."/>
            <person name="Cros-Aarteil S."/>
            <person name="Calhoun S."/>
            <person name="Haridas S."/>
            <person name="Kuo A."/>
            <person name="Mondo S."/>
            <person name="Pangilinan J."/>
            <person name="Riley R."/>
            <person name="Labutti K."/>
            <person name="Andreopoulos B."/>
            <person name="Lipzen A."/>
            <person name="Chen C."/>
            <person name="Yanf M."/>
            <person name="Daum C."/>
            <person name="Ng V."/>
            <person name="Clum A."/>
            <person name="Steindorff A."/>
            <person name="Ohm R."/>
            <person name="Martin F."/>
            <person name="Silar P."/>
            <person name="Natvig D."/>
            <person name="Lalanne C."/>
            <person name="Gautier V."/>
            <person name="Ament-Velasquez S.L."/>
            <person name="Kruys A."/>
            <person name="Hutchinson M.I."/>
            <person name="Powell A.J."/>
            <person name="Barry K."/>
            <person name="Miller A.N."/>
            <person name="Grigoriev I.V."/>
            <person name="Debuchy R."/>
            <person name="Gladieux P."/>
            <person name="Thoren M.H."/>
            <person name="Johannesson H."/>
        </authorList>
    </citation>
    <scope>NUCLEOTIDE SEQUENCE</scope>
    <source>
        <strain evidence="1">8032-3</strain>
    </source>
</reference>
<dbReference type="AlphaFoldDB" id="A0AAJ0FLP8"/>
<proteinExistence type="predicted"/>
<dbReference type="Proteomes" id="UP001244011">
    <property type="component" value="Unassembled WGS sequence"/>
</dbReference>
<organism evidence="1 2">
    <name type="scientific">Phialemonium atrogriseum</name>
    <dbReference type="NCBI Taxonomy" id="1093897"/>
    <lineage>
        <taxon>Eukaryota</taxon>
        <taxon>Fungi</taxon>
        <taxon>Dikarya</taxon>
        <taxon>Ascomycota</taxon>
        <taxon>Pezizomycotina</taxon>
        <taxon>Sordariomycetes</taxon>
        <taxon>Sordariomycetidae</taxon>
        <taxon>Cephalothecales</taxon>
        <taxon>Cephalothecaceae</taxon>
        <taxon>Phialemonium</taxon>
    </lineage>
</organism>
<evidence type="ECO:0000313" key="2">
    <source>
        <dbReference type="Proteomes" id="UP001244011"/>
    </source>
</evidence>
<accession>A0AAJ0FLP8</accession>
<name>A0AAJ0FLP8_9PEZI</name>
<dbReference type="RefSeq" id="XP_060283806.1">
    <property type="nucleotide sequence ID" value="XM_060429937.1"/>
</dbReference>
<dbReference type="GeneID" id="85313124"/>
<dbReference type="InterPro" id="IPR036047">
    <property type="entry name" value="F-box-like_dom_sf"/>
</dbReference>
<comment type="caution">
    <text evidence="1">The sequence shown here is derived from an EMBL/GenBank/DDBJ whole genome shotgun (WGS) entry which is preliminary data.</text>
</comment>
<evidence type="ECO:0000313" key="1">
    <source>
        <dbReference type="EMBL" id="KAK1767593.1"/>
    </source>
</evidence>